<name>A0A917JN22_9GAMM</name>
<accession>A0A917JN22</accession>
<comment type="similarity">
    <text evidence="2">Belongs to the Smp family.</text>
</comment>
<reference evidence="8" key="1">
    <citation type="journal article" date="2014" name="Int. J. Syst. Evol. Microbiol.">
        <title>Complete genome sequence of Corynebacterium casei LMG S-19264T (=DSM 44701T), isolated from a smear-ripened cheese.</title>
        <authorList>
            <consortium name="US DOE Joint Genome Institute (JGI-PGF)"/>
            <person name="Walter F."/>
            <person name="Albersmeier A."/>
            <person name="Kalinowski J."/>
            <person name="Ruckert C."/>
        </authorList>
    </citation>
    <scope>NUCLEOTIDE SEQUENCE</scope>
    <source>
        <strain evidence="8">JCM 30804</strain>
    </source>
</reference>
<evidence type="ECO:0000256" key="2">
    <source>
        <dbReference type="ARBA" id="ARBA00005362"/>
    </source>
</evidence>
<comment type="subcellular location">
    <subcellularLocation>
        <location evidence="1">Cell membrane</location>
    </subcellularLocation>
</comment>
<dbReference type="RefSeq" id="WP_188918126.1">
    <property type="nucleotide sequence ID" value="NZ_BMPZ01000002.1"/>
</dbReference>
<evidence type="ECO:0000256" key="6">
    <source>
        <dbReference type="ARBA" id="ARBA00023136"/>
    </source>
</evidence>
<evidence type="ECO:0000256" key="4">
    <source>
        <dbReference type="ARBA" id="ARBA00022692"/>
    </source>
</evidence>
<dbReference type="Proteomes" id="UP000613743">
    <property type="component" value="Unassembled WGS sequence"/>
</dbReference>
<comment type="caution">
    <text evidence="8">The sequence shown here is derived from an EMBL/GenBank/DDBJ whole genome shotgun (WGS) entry which is preliminary data.</text>
</comment>
<evidence type="ECO:0000256" key="7">
    <source>
        <dbReference type="SAM" id="MobiDB-lite"/>
    </source>
</evidence>
<keyword evidence="6" id="KW-0472">Membrane</keyword>
<dbReference type="InterPro" id="IPR019305">
    <property type="entry name" value="Uncharacterised_Smp"/>
</dbReference>
<keyword evidence="4" id="KW-0812">Transmembrane</keyword>
<proteinExistence type="inferred from homology"/>
<keyword evidence="9" id="KW-1185">Reference proteome</keyword>
<gene>
    <name evidence="8" type="ORF">GCM10009332_08050</name>
</gene>
<feature type="compositionally biased region" description="Basic and acidic residues" evidence="7">
    <location>
        <begin position="219"/>
        <end position="230"/>
    </location>
</feature>
<organism evidence="8 9">
    <name type="scientific">Shewanella gelidii</name>
    <dbReference type="NCBI Taxonomy" id="1642821"/>
    <lineage>
        <taxon>Bacteria</taxon>
        <taxon>Pseudomonadati</taxon>
        <taxon>Pseudomonadota</taxon>
        <taxon>Gammaproteobacteria</taxon>
        <taxon>Alteromonadales</taxon>
        <taxon>Shewanellaceae</taxon>
        <taxon>Shewanella</taxon>
    </lineage>
</organism>
<feature type="compositionally biased region" description="Basic and acidic residues" evidence="7">
    <location>
        <begin position="241"/>
        <end position="260"/>
    </location>
</feature>
<feature type="region of interest" description="Disordered" evidence="7">
    <location>
        <begin position="198"/>
        <end position="299"/>
    </location>
</feature>
<evidence type="ECO:0000256" key="5">
    <source>
        <dbReference type="ARBA" id="ARBA00022989"/>
    </source>
</evidence>
<dbReference type="GO" id="GO:0005886">
    <property type="term" value="C:plasma membrane"/>
    <property type="evidence" value="ECO:0007669"/>
    <property type="project" value="UniProtKB-SubCell"/>
</dbReference>
<protein>
    <recommendedName>
        <fullName evidence="10">Virulence factor, hemolysin regulator</fullName>
    </recommendedName>
</protein>
<sequence>MLFFTGLKKTHKISRLLQILVAGVLLIGLIQLWQTSLLQGQQLLKSQTQKMARLLVQQTAYGAAPALQLQDNKQLQWLASALVQDPKVMSASIYSAQGKRLAFAQSVTEQTFDINSEEMTGLLEQYSPFVEPVLQDDKNLGYVEVRLDKSRFFDHIKEAHQLNMQQQQLMLVIAGLIGLLLSRSMSFKRADFDRRKTRAKLRRKNKKLLDKPTVTDNETNDKTTKTHEAHSSISQSILNKSEARASSEVKSPKLQTKVDKSGSVGSSSTPKEKPADSKISTLQEEPEKSEKSGIDKKPT</sequence>
<evidence type="ECO:0000313" key="9">
    <source>
        <dbReference type="Proteomes" id="UP000613743"/>
    </source>
</evidence>
<evidence type="ECO:0000313" key="8">
    <source>
        <dbReference type="EMBL" id="GGI72950.1"/>
    </source>
</evidence>
<dbReference type="Pfam" id="PF10144">
    <property type="entry name" value="SMP_2"/>
    <property type="match status" value="1"/>
</dbReference>
<keyword evidence="3" id="KW-1003">Cell membrane</keyword>
<dbReference type="EMBL" id="BMPZ01000002">
    <property type="protein sequence ID" value="GGI72950.1"/>
    <property type="molecule type" value="Genomic_DNA"/>
</dbReference>
<evidence type="ECO:0000256" key="1">
    <source>
        <dbReference type="ARBA" id="ARBA00004236"/>
    </source>
</evidence>
<keyword evidence="5" id="KW-1133">Transmembrane helix</keyword>
<dbReference type="AlphaFoldDB" id="A0A917JN22"/>
<reference evidence="8" key="2">
    <citation type="submission" date="2020-09" db="EMBL/GenBank/DDBJ databases">
        <authorList>
            <person name="Sun Q."/>
            <person name="Ohkuma M."/>
        </authorList>
    </citation>
    <scope>NUCLEOTIDE SEQUENCE</scope>
    <source>
        <strain evidence="8">JCM 30804</strain>
    </source>
</reference>
<evidence type="ECO:0008006" key="10">
    <source>
        <dbReference type="Google" id="ProtNLM"/>
    </source>
</evidence>
<evidence type="ECO:0000256" key="3">
    <source>
        <dbReference type="ARBA" id="ARBA00022475"/>
    </source>
</evidence>
<feature type="compositionally biased region" description="Basic and acidic residues" evidence="7">
    <location>
        <begin position="285"/>
        <end position="299"/>
    </location>
</feature>